<dbReference type="RefSeq" id="XP_056075373.1">
    <property type="nucleotide sequence ID" value="XM_056211900.1"/>
</dbReference>
<protein>
    <recommendedName>
        <fullName evidence="3">Xylanolytic transcriptional activator regulatory domain-containing protein</fullName>
    </recommendedName>
</protein>
<keyword evidence="1" id="KW-0539">Nucleus</keyword>
<proteinExistence type="predicted"/>
<evidence type="ECO:0000256" key="1">
    <source>
        <dbReference type="ARBA" id="ARBA00023242"/>
    </source>
</evidence>
<evidence type="ECO:0000313" key="4">
    <source>
        <dbReference type="EMBL" id="KAJ4358514.1"/>
    </source>
</evidence>
<dbReference type="GO" id="GO:0006351">
    <property type="term" value="P:DNA-templated transcription"/>
    <property type="evidence" value="ECO:0007669"/>
    <property type="project" value="InterPro"/>
</dbReference>
<evidence type="ECO:0000259" key="3">
    <source>
        <dbReference type="SMART" id="SM00906"/>
    </source>
</evidence>
<dbReference type="Proteomes" id="UP001140513">
    <property type="component" value="Unassembled WGS sequence"/>
</dbReference>
<feature type="region of interest" description="Disordered" evidence="2">
    <location>
        <begin position="396"/>
        <end position="456"/>
    </location>
</feature>
<reference evidence="4" key="1">
    <citation type="submission" date="2022-10" db="EMBL/GenBank/DDBJ databases">
        <title>Tapping the CABI collections for fungal endophytes: first genome assemblies for Collariella, Neodidymelliopsis, Ascochyta clinopodiicola, Didymella pomorum, Didymosphaeria variabile, Neocosmospora piperis and Neocucurbitaria cava.</title>
        <authorList>
            <person name="Hill R."/>
        </authorList>
    </citation>
    <scope>NUCLEOTIDE SEQUENCE</scope>
    <source>
        <strain evidence="4">IMI 356815</strain>
    </source>
</reference>
<dbReference type="GO" id="GO:0003677">
    <property type="term" value="F:DNA binding"/>
    <property type="evidence" value="ECO:0007669"/>
    <property type="project" value="InterPro"/>
</dbReference>
<organism evidence="4 5">
    <name type="scientific">Didymosphaeria variabile</name>
    <dbReference type="NCBI Taxonomy" id="1932322"/>
    <lineage>
        <taxon>Eukaryota</taxon>
        <taxon>Fungi</taxon>
        <taxon>Dikarya</taxon>
        <taxon>Ascomycota</taxon>
        <taxon>Pezizomycotina</taxon>
        <taxon>Dothideomycetes</taxon>
        <taxon>Pleosporomycetidae</taxon>
        <taxon>Pleosporales</taxon>
        <taxon>Massarineae</taxon>
        <taxon>Didymosphaeriaceae</taxon>
        <taxon>Didymosphaeria</taxon>
    </lineage>
</organism>
<dbReference type="CDD" id="cd12148">
    <property type="entry name" value="fungal_TF_MHR"/>
    <property type="match status" value="1"/>
</dbReference>
<dbReference type="InterPro" id="IPR050797">
    <property type="entry name" value="Carb_Metab_Trans_Reg"/>
</dbReference>
<dbReference type="InterPro" id="IPR007219">
    <property type="entry name" value="XnlR_reg_dom"/>
</dbReference>
<sequence length="519" mass="56766">MAQLSNVSIGHVLLEEAVRVRKGFEYLENPTHMSLLTSWLFYGSNFGLGKDNTAWSYLREATTQAHLLGLHEEETHKNDPLDISRKRVLYWLLLVAERTHALHKHRPISLYPTIHPPSLDESPSDRPIVSGLGCLINLYKPVDDTFISLWNKVQTHGNPSWIAQLQNQLTEALPAYLDCTESQAADLRITQQWLRTMLWQLCVSQGLVSSVAADNTLTFKYPIEISRDLLSMTHQFSQHAMEVHGVGLIEKLFDIACCLTDVVACIPFSPDTFALGPRDYVSRFLTLFSALRGGQTRYLPLLLAKVSEVLPNLPLPRSLNIPQNMSAMDSTSGSIGSVASSVTDDFTGIPVASPSYPSTELIRQLAAQTGAQLPFNTSQQPLLQAPSSRVEDLSLYDTSAPHSAHSSGSAPPSQSGTPGPYEPTMHSRPPIPSQAHGHPPPQLQQAHTQHSQLQSHQLGISATAYDPRFNVPGFDPAMGFKPDSIDSAGHIPGQGALDNQGAYRENMSHGRGHGGGYAG</sequence>
<comment type="caution">
    <text evidence="4">The sequence shown here is derived from an EMBL/GenBank/DDBJ whole genome shotgun (WGS) entry which is preliminary data.</text>
</comment>
<dbReference type="EMBL" id="JAPEUX010000002">
    <property type="protein sequence ID" value="KAJ4358514.1"/>
    <property type="molecule type" value="Genomic_DNA"/>
</dbReference>
<feature type="domain" description="Xylanolytic transcriptional activator regulatory" evidence="3">
    <location>
        <begin position="54"/>
        <end position="123"/>
    </location>
</feature>
<gene>
    <name evidence="4" type="ORF">N0V89_003098</name>
</gene>
<dbReference type="PANTHER" id="PTHR31668">
    <property type="entry name" value="GLUCOSE TRANSPORT TRANSCRIPTION REGULATOR RGT1-RELATED-RELATED"/>
    <property type="match status" value="1"/>
</dbReference>
<name>A0A9W8XTX9_9PLEO</name>
<dbReference type="GO" id="GO:0008270">
    <property type="term" value="F:zinc ion binding"/>
    <property type="evidence" value="ECO:0007669"/>
    <property type="project" value="InterPro"/>
</dbReference>
<dbReference type="GeneID" id="80906628"/>
<dbReference type="PANTHER" id="PTHR31668:SF20">
    <property type="entry name" value="ZN(II)2CYS6 TRANSCRIPTION FACTOR (EUROFUNG)"/>
    <property type="match status" value="1"/>
</dbReference>
<evidence type="ECO:0000256" key="2">
    <source>
        <dbReference type="SAM" id="MobiDB-lite"/>
    </source>
</evidence>
<dbReference type="SMART" id="SM00906">
    <property type="entry name" value="Fungal_trans"/>
    <property type="match status" value="1"/>
</dbReference>
<feature type="compositionally biased region" description="Low complexity" evidence="2">
    <location>
        <begin position="398"/>
        <end position="419"/>
    </location>
</feature>
<feature type="compositionally biased region" description="Low complexity" evidence="2">
    <location>
        <begin position="443"/>
        <end position="456"/>
    </location>
</feature>
<dbReference type="AlphaFoldDB" id="A0A9W8XTX9"/>
<keyword evidence="5" id="KW-1185">Reference proteome</keyword>
<dbReference type="OrthoDB" id="4132249at2759"/>
<evidence type="ECO:0000313" key="5">
    <source>
        <dbReference type="Proteomes" id="UP001140513"/>
    </source>
</evidence>
<accession>A0A9W8XTX9</accession>